<dbReference type="Gene3D" id="3.80.10.10">
    <property type="entry name" value="Ribonuclease Inhibitor"/>
    <property type="match status" value="1"/>
</dbReference>
<evidence type="ECO:0000313" key="2">
    <source>
        <dbReference type="Proteomes" id="UP000054166"/>
    </source>
</evidence>
<dbReference type="InParanoid" id="A0A0C3GKM4"/>
<dbReference type="InterPro" id="IPR032675">
    <property type="entry name" value="LRR_dom_sf"/>
</dbReference>
<organism evidence="1 2">
    <name type="scientific">Piloderma croceum (strain F 1598)</name>
    <dbReference type="NCBI Taxonomy" id="765440"/>
    <lineage>
        <taxon>Eukaryota</taxon>
        <taxon>Fungi</taxon>
        <taxon>Dikarya</taxon>
        <taxon>Basidiomycota</taxon>
        <taxon>Agaricomycotina</taxon>
        <taxon>Agaricomycetes</taxon>
        <taxon>Agaricomycetidae</taxon>
        <taxon>Atheliales</taxon>
        <taxon>Atheliaceae</taxon>
        <taxon>Piloderma</taxon>
    </lineage>
</organism>
<gene>
    <name evidence="1" type="ORF">PILCRDRAFT_231</name>
</gene>
<dbReference type="Gene3D" id="1.20.1280.50">
    <property type="match status" value="1"/>
</dbReference>
<reference evidence="1 2" key="1">
    <citation type="submission" date="2014-04" db="EMBL/GenBank/DDBJ databases">
        <authorList>
            <consortium name="DOE Joint Genome Institute"/>
            <person name="Kuo A."/>
            <person name="Tarkka M."/>
            <person name="Buscot F."/>
            <person name="Kohler A."/>
            <person name="Nagy L.G."/>
            <person name="Floudas D."/>
            <person name="Copeland A."/>
            <person name="Barry K.W."/>
            <person name="Cichocki N."/>
            <person name="Veneault-Fourrey C."/>
            <person name="LaButti K."/>
            <person name="Lindquist E.A."/>
            <person name="Lipzen A."/>
            <person name="Lundell T."/>
            <person name="Morin E."/>
            <person name="Murat C."/>
            <person name="Sun H."/>
            <person name="Tunlid A."/>
            <person name="Henrissat B."/>
            <person name="Grigoriev I.V."/>
            <person name="Hibbett D.S."/>
            <person name="Martin F."/>
            <person name="Nordberg H.P."/>
            <person name="Cantor M.N."/>
            <person name="Hua S.X."/>
        </authorList>
    </citation>
    <scope>NUCLEOTIDE SEQUENCE [LARGE SCALE GENOMIC DNA]</scope>
    <source>
        <strain evidence="1 2">F 1598</strain>
    </source>
</reference>
<evidence type="ECO:0000313" key="1">
    <source>
        <dbReference type="EMBL" id="KIM92124.1"/>
    </source>
</evidence>
<name>A0A0C3GKM4_PILCF</name>
<keyword evidence="2" id="KW-1185">Reference proteome</keyword>
<dbReference type="OrthoDB" id="2269034at2759"/>
<sequence>MASVEKHGTSVDRISTSKRIDFTTMIPTELITEIFLYCLPDEIYIDPHIREAPLLLGQICRSWRSIALHTPKLWSSVAIKVKSTHNLRRLLFQPFPVGPNVNLQDITIPWAQLTHIMLPCELLTSSPISLLRQCPRLMECVLFRSGPLYDDSLKHLISPFVLPDLRPLRIELEVHSMETLADFFDALVLPTLRTLTIKYGHSNNNEWPQSNFISLLSRSLCHLESLTLIGIRPSEEAVIRILQMTTASLTTLEIDTGFTGICLTDRTLDLLTAHDPLSDQEPHECLAPNLTRLSLYRCVSSTDRVLSKMVHSRRRGGTSGIARLITLQIDTVFLHNHPKDDWRILQLADNGLEILRVY</sequence>
<dbReference type="SUPFAM" id="SSF81383">
    <property type="entry name" value="F-box domain"/>
    <property type="match status" value="1"/>
</dbReference>
<proteinExistence type="predicted"/>
<protein>
    <submittedName>
        <fullName evidence="1">Uncharacterized protein</fullName>
    </submittedName>
</protein>
<accession>A0A0C3GKM4</accession>
<dbReference type="SUPFAM" id="SSF52047">
    <property type="entry name" value="RNI-like"/>
    <property type="match status" value="1"/>
</dbReference>
<dbReference type="InterPro" id="IPR036047">
    <property type="entry name" value="F-box-like_dom_sf"/>
</dbReference>
<dbReference type="AlphaFoldDB" id="A0A0C3GKM4"/>
<reference evidence="2" key="2">
    <citation type="submission" date="2015-01" db="EMBL/GenBank/DDBJ databases">
        <title>Evolutionary Origins and Diversification of the Mycorrhizal Mutualists.</title>
        <authorList>
            <consortium name="DOE Joint Genome Institute"/>
            <consortium name="Mycorrhizal Genomics Consortium"/>
            <person name="Kohler A."/>
            <person name="Kuo A."/>
            <person name="Nagy L.G."/>
            <person name="Floudas D."/>
            <person name="Copeland A."/>
            <person name="Barry K.W."/>
            <person name="Cichocki N."/>
            <person name="Veneault-Fourrey C."/>
            <person name="LaButti K."/>
            <person name="Lindquist E.A."/>
            <person name="Lipzen A."/>
            <person name="Lundell T."/>
            <person name="Morin E."/>
            <person name="Murat C."/>
            <person name="Riley R."/>
            <person name="Ohm R."/>
            <person name="Sun H."/>
            <person name="Tunlid A."/>
            <person name="Henrissat B."/>
            <person name="Grigoriev I.V."/>
            <person name="Hibbett D.S."/>
            <person name="Martin F."/>
        </authorList>
    </citation>
    <scope>NUCLEOTIDE SEQUENCE [LARGE SCALE GENOMIC DNA]</scope>
    <source>
        <strain evidence="2">F 1598</strain>
    </source>
</reference>
<dbReference type="HOGENOM" id="CLU_018544_12_4_1"/>
<dbReference type="Proteomes" id="UP000054166">
    <property type="component" value="Unassembled WGS sequence"/>
</dbReference>
<dbReference type="EMBL" id="KN832970">
    <property type="protein sequence ID" value="KIM92124.1"/>
    <property type="molecule type" value="Genomic_DNA"/>
</dbReference>